<dbReference type="GO" id="GO:0016740">
    <property type="term" value="F:transferase activity"/>
    <property type="evidence" value="ECO:0007669"/>
    <property type="project" value="UniProtKB-KW"/>
</dbReference>
<keyword evidence="1" id="KW-0808">Transferase</keyword>
<organism evidence="1 2">
    <name type="scientific">Burkholderia dolosa</name>
    <dbReference type="NCBI Taxonomy" id="152500"/>
    <lineage>
        <taxon>Bacteria</taxon>
        <taxon>Pseudomonadati</taxon>
        <taxon>Pseudomonadota</taxon>
        <taxon>Betaproteobacteria</taxon>
        <taxon>Burkholderiales</taxon>
        <taxon>Burkholderiaceae</taxon>
        <taxon>Burkholderia</taxon>
        <taxon>Burkholderia cepacia complex</taxon>
    </lineage>
</organism>
<dbReference type="Proteomes" id="UP000625568">
    <property type="component" value="Chromosome 1"/>
</dbReference>
<dbReference type="Gene3D" id="3.40.50.2000">
    <property type="entry name" value="Glycogen Phosphorylase B"/>
    <property type="match status" value="1"/>
</dbReference>
<evidence type="ECO:0000313" key="2">
    <source>
        <dbReference type="Proteomes" id="UP000625568"/>
    </source>
</evidence>
<protein>
    <submittedName>
        <fullName evidence="1">ADP-heptose--LPS heptosyltransferase</fullName>
    </submittedName>
</protein>
<proteinExistence type="predicted"/>
<dbReference type="EMBL" id="CP069482">
    <property type="protein sequence ID" value="QRO78641.1"/>
    <property type="molecule type" value="Genomic_DNA"/>
</dbReference>
<name>A0A892IB43_9BURK</name>
<dbReference type="AlphaFoldDB" id="A0A892IB43"/>
<dbReference type="RefSeq" id="WP_035971425.1">
    <property type="nucleotide sequence ID" value="NZ_CABVPR010000009.1"/>
</dbReference>
<dbReference type="SUPFAM" id="SSF53756">
    <property type="entry name" value="UDP-Glycosyltransferase/glycogen phosphorylase"/>
    <property type="match status" value="1"/>
</dbReference>
<reference evidence="1 2" key="1">
    <citation type="submission" date="2021-02" db="EMBL/GenBank/DDBJ databases">
        <title>FDA dAtabase for Regulatory Grade micrObial Sequences (FDA-ARGOS): Supporting development and validation of Infectious Disease Dx tests.</title>
        <authorList>
            <person name="Minogue T."/>
            <person name="Wolcott M."/>
            <person name="Wasieloski L."/>
            <person name="Aguilar W."/>
            <person name="Moore D."/>
            <person name="Jaissle J."/>
            <person name="Tallon L."/>
            <person name="Sadzewicz L."/>
            <person name="Zhao X."/>
            <person name="Boylan J."/>
            <person name="Ott S."/>
            <person name="Bowen H."/>
            <person name="Vavikolanu K."/>
            <person name="Mehta A."/>
            <person name="Aluvathingal J."/>
            <person name="Nadendla S."/>
            <person name="Yan Y."/>
            <person name="Sichtig H."/>
        </authorList>
    </citation>
    <scope>NUCLEOTIDE SEQUENCE [LARGE SCALE GENOMIC DNA]</scope>
    <source>
        <strain evidence="1 2">FDAARGOS_1272</strain>
    </source>
</reference>
<sequence>MTIAMHAAPAGRLLSHDDALAYPGTLLAPDGTLVAPYDLEHGDTRADGYIAAAPALGLLNAAHRPFRLDYRDASHVHVINGMGVALGDSVIGLSALAALRDAHPRLRFTLYRPARAPRYVEALYALAADVVAPSHALPYRADALPAHEPRIDIGNHLYWPAFARLPMIDFFLDALGADAAAVPAAAKRNRWLARLPLPALPAAWQRPYVLFCPSASTAVRSVPPALRSTFVDRLVQRYGLPVVGFGPVAHPGYTDVSGDAADTARFIAWINGASMLFAPDTAALHVADGFDVPTLACFTTIAPALRVRDYPHCVSIMLDVPADLHGLHRSERPADLAAVEAAYRAIDWDAVAWPAPREAAATSASNASRTGTR</sequence>
<keyword evidence="2" id="KW-1185">Reference proteome</keyword>
<dbReference type="GeneID" id="93126367"/>
<gene>
    <name evidence="1" type="ORF">I6K02_07015</name>
</gene>
<evidence type="ECO:0000313" key="1">
    <source>
        <dbReference type="EMBL" id="QRO78641.1"/>
    </source>
</evidence>
<accession>A0A892IB43</accession>